<evidence type="ECO:0000256" key="8">
    <source>
        <dbReference type="ARBA" id="ARBA00023004"/>
    </source>
</evidence>
<gene>
    <name evidence="13" type="primary">thiC</name>
    <name evidence="15" type="ORF">AWB78_01039</name>
</gene>
<dbReference type="AlphaFoldDB" id="A0A157ZWP4"/>
<dbReference type="GO" id="GO:0070284">
    <property type="term" value="F:phosphomethylpyrimidine synthase activity"/>
    <property type="evidence" value="ECO:0007669"/>
    <property type="project" value="UniProtKB-EC"/>
</dbReference>
<feature type="binding site" evidence="13">
    <location>
        <position position="248"/>
    </location>
    <ligand>
        <name>substrate</name>
    </ligand>
</feature>
<keyword evidence="9 13" id="KW-0411">Iron-sulfur</keyword>
<dbReference type="Proteomes" id="UP000071859">
    <property type="component" value="Unassembled WGS sequence"/>
</dbReference>
<evidence type="ECO:0000256" key="2">
    <source>
        <dbReference type="ARBA" id="ARBA00004948"/>
    </source>
</evidence>
<dbReference type="EMBL" id="FCOX02000003">
    <property type="protein sequence ID" value="SAK49919.1"/>
    <property type="molecule type" value="Genomic_DNA"/>
</dbReference>
<dbReference type="Pfam" id="PF01964">
    <property type="entry name" value="ThiC_Rad_SAM"/>
    <property type="match status" value="1"/>
</dbReference>
<comment type="subunit">
    <text evidence="13">Homodimer.</text>
</comment>
<evidence type="ECO:0000256" key="12">
    <source>
        <dbReference type="ARBA" id="ARBA00061546"/>
    </source>
</evidence>
<keyword evidence="10 13" id="KW-0456">Lyase</keyword>
<evidence type="ECO:0000256" key="6">
    <source>
        <dbReference type="ARBA" id="ARBA00022833"/>
    </source>
</evidence>
<feature type="binding site" evidence="13">
    <location>
        <position position="446"/>
    </location>
    <ligand>
        <name>Zn(2+)</name>
        <dbReference type="ChEBI" id="CHEBI:29105"/>
    </ligand>
</feature>
<proteinExistence type="inferred from homology"/>
<keyword evidence="4 13" id="KW-0949">S-adenosyl-L-methionine</keyword>
<evidence type="ECO:0000256" key="13">
    <source>
        <dbReference type="HAMAP-Rule" id="MF_00089"/>
    </source>
</evidence>
<protein>
    <recommendedName>
        <fullName evidence="13">Phosphomethylpyrimidine synthase</fullName>
        <ecNumber evidence="13">4.1.99.17</ecNumber>
    </recommendedName>
    <alternativeName>
        <fullName evidence="13">Hydroxymethylpyrimidine phosphate synthase</fullName>
        <shortName evidence="13">HMP-P synthase</shortName>
        <shortName evidence="13">HMP-phosphate synthase</shortName>
        <shortName evidence="13">HMPP synthase</shortName>
    </alternativeName>
    <alternativeName>
        <fullName evidence="13">Thiamine biosynthesis protein ThiC</fullName>
    </alternativeName>
</protein>
<dbReference type="InterPro" id="IPR002817">
    <property type="entry name" value="ThiC/BzaA/B"/>
</dbReference>
<accession>A0A157ZWP4</accession>
<dbReference type="NCBIfam" id="NF009895">
    <property type="entry name" value="PRK13352.1"/>
    <property type="match status" value="1"/>
</dbReference>
<dbReference type="GO" id="GO:0009229">
    <property type="term" value="P:thiamine diphosphate biosynthetic process"/>
    <property type="evidence" value="ECO:0007669"/>
    <property type="project" value="UniProtKB-UniRule"/>
</dbReference>
<feature type="binding site" evidence="13">
    <location>
        <position position="277"/>
    </location>
    <ligand>
        <name>substrate</name>
    </ligand>
</feature>
<dbReference type="SFLD" id="SFLDG01114">
    <property type="entry name" value="phosphomethylpyrimidine_syntha"/>
    <property type="match status" value="1"/>
</dbReference>
<feature type="binding site" evidence="13">
    <location>
        <position position="510"/>
    </location>
    <ligand>
        <name>Zn(2+)</name>
        <dbReference type="ChEBI" id="CHEBI:29105"/>
    </ligand>
</feature>
<evidence type="ECO:0000313" key="16">
    <source>
        <dbReference type="Proteomes" id="UP000071859"/>
    </source>
</evidence>
<dbReference type="GO" id="GO:0008270">
    <property type="term" value="F:zinc ion binding"/>
    <property type="evidence" value="ECO:0007669"/>
    <property type="project" value="UniProtKB-UniRule"/>
</dbReference>
<feature type="binding site" evidence="13">
    <location>
        <position position="442"/>
    </location>
    <ligand>
        <name>substrate</name>
    </ligand>
</feature>
<dbReference type="Pfam" id="PF13667">
    <property type="entry name" value="ThiC-associated"/>
    <property type="match status" value="1"/>
</dbReference>
<dbReference type="Gene3D" id="3.20.20.540">
    <property type="entry name" value="Radical SAM ThiC family, central domain"/>
    <property type="match status" value="1"/>
</dbReference>
<name>A0A157ZWP4_9BURK</name>
<keyword evidence="16" id="KW-1185">Reference proteome</keyword>
<feature type="binding site" evidence="13">
    <location>
        <position position="598"/>
    </location>
    <ligand>
        <name>[4Fe-4S] cluster</name>
        <dbReference type="ChEBI" id="CHEBI:49883"/>
        <note>4Fe-4S-S-AdoMet</note>
    </ligand>
</feature>
<comment type="cofactor">
    <cofactor evidence="13">
        <name>[4Fe-4S] cluster</name>
        <dbReference type="ChEBI" id="CHEBI:49883"/>
    </cofactor>
    <text evidence="13">Binds 1 [4Fe-4S] cluster per subunit. The cluster is coordinated with 3 cysteines and an exchangeable S-adenosyl-L-methionine.</text>
</comment>
<evidence type="ECO:0000256" key="3">
    <source>
        <dbReference type="ARBA" id="ARBA00022485"/>
    </source>
</evidence>
<comment type="caution">
    <text evidence="15">The sequence shown here is derived from an EMBL/GenBank/DDBJ whole genome shotgun (WGS) entry which is preliminary data.</text>
</comment>
<feature type="binding site" evidence="13">
    <location>
        <position position="593"/>
    </location>
    <ligand>
        <name>[4Fe-4S] cluster</name>
        <dbReference type="ChEBI" id="CHEBI:49883"/>
        <note>4Fe-4S-S-AdoMet</note>
    </ligand>
</feature>
<comment type="similarity">
    <text evidence="12 13">Belongs to the ThiC family.</text>
</comment>
<evidence type="ECO:0000256" key="11">
    <source>
        <dbReference type="ARBA" id="ARBA00050218"/>
    </source>
</evidence>
<dbReference type="NCBIfam" id="NF006763">
    <property type="entry name" value="PRK09284.1"/>
    <property type="match status" value="1"/>
</dbReference>
<dbReference type="EC" id="4.1.99.17" evidence="13"/>
<keyword evidence="5 13" id="KW-0479">Metal-binding</keyword>
<dbReference type="InterPro" id="IPR037509">
    <property type="entry name" value="ThiC"/>
</dbReference>
<dbReference type="SFLD" id="SFLDF00407">
    <property type="entry name" value="phosphomethylpyrimidine_syntha"/>
    <property type="match status" value="1"/>
</dbReference>
<dbReference type="InterPro" id="IPR038521">
    <property type="entry name" value="ThiC/Bza_core_dom"/>
</dbReference>
<dbReference type="PANTHER" id="PTHR30557:SF1">
    <property type="entry name" value="PHOSPHOMETHYLPYRIMIDINE SYNTHASE, CHLOROPLASTIC"/>
    <property type="match status" value="1"/>
</dbReference>
<keyword evidence="6 13" id="KW-0862">Zinc</keyword>
<dbReference type="UniPathway" id="UPA00060"/>
<comment type="catalytic activity">
    <reaction evidence="11 13">
        <text>5-amino-1-(5-phospho-beta-D-ribosyl)imidazole + S-adenosyl-L-methionine = 4-amino-2-methyl-5-(phosphooxymethyl)pyrimidine + CO + 5'-deoxyadenosine + formate + L-methionine + 3 H(+)</text>
        <dbReference type="Rhea" id="RHEA:24840"/>
        <dbReference type="ChEBI" id="CHEBI:15378"/>
        <dbReference type="ChEBI" id="CHEBI:15740"/>
        <dbReference type="ChEBI" id="CHEBI:17245"/>
        <dbReference type="ChEBI" id="CHEBI:17319"/>
        <dbReference type="ChEBI" id="CHEBI:57844"/>
        <dbReference type="ChEBI" id="CHEBI:58354"/>
        <dbReference type="ChEBI" id="CHEBI:59789"/>
        <dbReference type="ChEBI" id="CHEBI:137981"/>
        <dbReference type="EC" id="4.1.99.17"/>
    </reaction>
</comment>
<dbReference type="NCBIfam" id="TIGR00190">
    <property type="entry name" value="thiC"/>
    <property type="match status" value="1"/>
</dbReference>
<dbReference type="GO" id="GO:0009228">
    <property type="term" value="P:thiamine biosynthetic process"/>
    <property type="evidence" value="ECO:0007669"/>
    <property type="project" value="UniProtKB-UniRule"/>
</dbReference>
<dbReference type="HAMAP" id="MF_00089">
    <property type="entry name" value="ThiC"/>
    <property type="match status" value="1"/>
</dbReference>
<evidence type="ECO:0000259" key="14">
    <source>
        <dbReference type="Pfam" id="PF13667"/>
    </source>
</evidence>
<evidence type="ECO:0000256" key="9">
    <source>
        <dbReference type="ARBA" id="ARBA00023014"/>
    </source>
</evidence>
<dbReference type="Gene3D" id="6.10.250.620">
    <property type="match status" value="1"/>
</dbReference>
<dbReference type="FunFam" id="3.20.20.540:FF:000001">
    <property type="entry name" value="Phosphomethylpyrimidine synthase"/>
    <property type="match status" value="1"/>
</dbReference>
<evidence type="ECO:0000256" key="4">
    <source>
        <dbReference type="ARBA" id="ARBA00022691"/>
    </source>
</evidence>
<evidence type="ECO:0000256" key="1">
    <source>
        <dbReference type="ARBA" id="ARBA00003175"/>
    </source>
</evidence>
<feature type="binding site" evidence="13">
    <location>
        <begin position="362"/>
        <end position="364"/>
    </location>
    <ligand>
        <name>substrate</name>
    </ligand>
</feature>
<evidence type="ECO:0000256" key="7">
    <source>
        <dbReference type="ARBA" id="ARBA00022977"/>
    </source>
</evidence>
<dbReference type="GO" id="GO:0005829">
    <property type="term" value="C:cytosol"/>
    <property type="evidence" value="ECO:0007669"/>
    <property type="project" value="TreeGrafter"/>
</dbReference>
<dbReference type="PANTHER" id="PTHR30557">
    <property type="entry name" value="THIAMINE BIOSYNTHESIS PROTEIN THIC"/>
    <property type="match status" value="1"/>
</dbReference>
<dbReference type="OrthoDB" id="9805897at2"/>
<reference evidence="15" key="1">
    <citation type="submission" date="2016-01" db="EMBL/GenBank/DDBJ databases">
        <authorList>
            <person name="Peeters C."/>
        </authorList>
    </citation>
    <scope>NUCLEOTIDE SEQUENCE</scope>
    <source>
        <strain evidence="15">LMG 29321</strain>
    </source>
</reference>
<dbReference type="InterPro" id="IPR025747">
    <property type="entry name" value="ThiC-associated_dom"/>
</dbReference>
<dbReference type="SFLD" id="SFLDS00113">
    <property type="entry name" value="Radical_SAM_Phosphomethylpyrim"/>
    <property type="match status" value="1"/>
</dbReference>
<feature type="binding site" evidence="13">
    <location>
        <begin position="403"/>
        <end position="406"/>
    </location>
    <ligand>
        <name>substrate</name>
    </ligand>
</feature>
<feature type="domain" description="ThiC-associated" evidence="14">
    <location>
        <begin position="21"/>
        <end position="98"/>
    </location>
</feature>
<feature type="binding site" evidence="13">
    <location>
        <position position="590"/>
    </location>
    <ligand>
        <name>[4Fe-4S] cluster</name>
        <dbReference type="ChEBI" id="CHEBI:49883"/>
        <note>4Fe-4S-S-AdoMet</note>
    </ligand>
</feature>
<keyword evidence="8 13" id="KW-0408">Iron</keyword>
<dbReference type="RefSeq" id="WP_062602875.1">
    <property type="nucleotide sequence ID" value="NZ_FCOX02000003.1"/>
</dbReference>
<feature type="binding site" evidence="13">
    <location>
        <position position="469"/>
    </location>
    <ligand>
        <name>substrate</name>
    </ligand>
</feature>
<evidence type="ECO:0000256" key="5">
    <source>
        <dbReference type="ARBA" id="ARBA00022723"/>
    </source>
</evidence>
<dbReference type="GO" id="GO:0051539">
    <property type="term" value="F:4 iron, 4 sulfur cluster binding"/>
    <property type="evidence" value="ECO:0007669"/>
    <property type="project" value="UniProtKB-KW"/>
</dbReference>
<organism evidence="15 16">
    <name type="scientific">Caballeronia calidae</name>
    <dbReference type="NCBI Taxonomy" id="1777139"/>
    <lineage>
        <taxon>Bacteria</taxon>
        <taxon>Pseudomonadati</taxon>
        <taxon>Pseudomonadota</taxon>
        <taxon>Betaproteobacteria</taxon>
        <taxon>Burkholderiales</taxon>
        <taxon>Burkholderiaceae</taxon>
        <taxon>Caballeronia</taxon>
    </lineage>
</organism>
<feature type="binding site" evidence="13">
    <location>
        <position position="342"/>
    </location>
    <ligand>
        <name>substrate</name>
    </ligand>
</feature>
<comment type="function">
    <text evidence="1 13">Catalyzes the synthesis of the hydroxymethylpyrimidine phosphate (HMP-P) moiety of thiamine from aminoimidazole ribotide (AIR) in a radical S-adenosyl-L-methionine (SAM)-dependent reaction.</text>
</comment>
<evidence type="ECO:0000313" key="15">
    <source>
        <dbReference type="EMBL" id="SAK49919.1"/>
    </source>
</evidence>
<sequence>MNANPKFLSENAVVDAAAIAPLPNSRKVYVEGSTPDIRVPMREITQSDTPDGFGAEKNPPVYVYDTSGPYTDPDAKIDIRSGLPALRGAWIEKRGDTEELAGLSSEFGRERAADAKTAELRFPGLHRKPRRAIAGKNVSQMHYARQGIITPEMEYIAIRENQRRAEYLESLKQSGPNGEKLAAMMGRQHPGQAFGAAAFGKDALKEITPEFVREEVARGRAIIPANINHPESEPMIIGRNFLVKINANIGNSAVTSSIGEEVDKMTWAIRWGGDTVMDLSTGKHIHETREWIIRNSPVPIGTVPIYQALEKVNGKAEDLTWEIFRDTLIEQAEQGVDYFTIHAGVRLQYVPLTANRMTGIVSRGGSIMAKWCLAHHKESFIYEHFEDICEIMKQYDVSFSLGDGLRPGSIYDANDEAQLGELKTLGELTQIAWKHDVQVMIEGPGHVPMQLIKENMDLQLEWCDEAPFYTLGPLTTDIAPGYDHITSGIGAAMIGWFGTAMLCYVTPKEHLGLPNKDDVKTGIITYKLAAHAADLAKGHPGAQVRDNALSKARFEFRWEDQFNLGLDPDKAREFHDETLPKDSAKVAHFCSMCGPHFCSMKITQDVRDFAAKQGVSENEALAKGMETKAIEFVKKGAEIYQPT</sequence>
<feature type="binding site" evidence="13">
    <location>
        <position position="306"/>
    </location>
    <ligand>
        <name>substrate</name>
    </ligand>
</feature>
<keyword evidence="7 13" id="KW-0784">Thiamine biosynthesis</keyword>
<keyword evidence="3 13" id="KW-0004">4Fe-4S</keyword>
<comment type="pathway">
    <text evidence="2 13">Cofactor biosynthesis; thiamine diphosphate biosynthesis.</text>
</comment>
<evidence type="ECO:0000256" key="10">
    <source>
        <dbReference type="ARBA" id="ARBA00023239"/>
    </source>
</evidence>